<dbReference type="GO" id="GO:0000981">
    <property type="term" value="F:DNA-binding transcription factor activity, RNA polymerase II-specific"/>
    <property type="evidence" value="ECO:0007669"/>
    <property type="project" value="InterPro"/>
</dbReference>
<organism evidence="3 4">
    <name type="scientific">Ophiobolus disseminans</name>
    <dbReference type="NCBI Taxonomy" id="1469910"/>
    <lineage>
        <taxon>Eukaryota</taxon>
        <taxon>Fungi</taxon>
        <taxon>Dikarya</taxon>
        <taxon>Ascomycota</taxon>
        <taxon>Pezizomycotina</taxon>
        <taxon>Dothideomycetes</taxon>
        <taxon>Pleosporomycetidae</taxon>
        <taxon>Pleosporales</taxon>
        <taxon>Pleosporineae</taxon>
        <taxon>Phaeosphaeriaceae</taxon>
        <taxon>Ophiobolus</taxon>
    </lineage>
</organism>
<name>A0A6A7AI26_9PLEO</name>
<protein>
    <recommendedName>
        <fullName evidence="2">Zn(2)-C6 fungal-type domain-containing protein</fullName>
    </recommendedName>
</protein>
<dbReference type="InterPro" id="IPR052400">
    <property type="entry name" value="Zn2-C6_fungal_TF"/>
</dbReference>
<dbReference type="InterPro" id="IPR001138">
    <property type="entry name" value="Zn2Cys6_DnaBD"/>
</dbReference>
<keyword evidence="4" id="KW-1185">Reference proteome</keyword>
<dbReference type="EMBL" id="MU006216">
    <property type="protein sequence ID" value="KAF2832886.1"/>
    <property type="molecule type" value="Genomic_DNA"/>
</dbReference>
<evidence type="ECO:0000313" key="4">
    <source>
        <dbReference type="Proteomes" id="UP000799424"/>
    </source>
</evidence>
<dbReference type="PANTHER" id="PTHR47657">
    <property type="entry name" value="STEROL REGULATORY ELEMENT-BINDING PROTEIN ECM22"/>
    <property type="match status" value="1"/>
</dbReference>
<dbReference type="GO" id="GO:0008270">
    <property type="term" value="F:zinc ion binding"/>
    <property type="evidence" value="ECO:0007669"/>
    <property type="project" value="InterPro"/>
</dbReference>
<gene>
    <name evidence="3" type="ORF">CC86DRAFT_337868</name>
</gene>
<dbReference type="SUPFAM" id="SSF57701">
    <property type="entry name" value="Zn2/Cys6 DNA-binding domain"/>
    <property type="match status" value="1"/>
</dbReference>
<dbReference type="InterPro" id="IPR036864">
    <property type="entry name" value="Zn2-C6_fun-type_DNA-bd_sf"/>
</dbReference>
<dbReference type="Proteomes" id="UP000799424">
    <property type="component" value="Unassembled WGS sequence"/>
</dbReference>
<keyword evidence="1" id="KW-0539">Nucleus</keyword>
<evidence type="ECO:0000256" key="1">
    <source>
        <dbReference type="ARBA" id="ARBA00023242"/>
    </source>
</evidence>
<dbReference type="CDD" id="cd00067">
    <property type="entry name" value="GAL4"/>
    <property type="match status" value="1"/>
</dbReference>
<dbReference type="Gene3D" id="4.10.240.10">
    <property type="entry name" value="Zn(2)-C6 fungal-type DNA-binding domain"/>
    <property type="match status" value="1"/>
</dbReference>
<evidence type="ECO:0000259" key="2">
    <source>
        <dbReference type="SMART" id="SM00066"/>
    </source>
</evidence>
<dbReference type="InterPro" id="IPR021858">
    <property type="entry name" value="Fun_TF"/>
</dbReference>
<dbReference type="OrthoDB" id="5350673at2759"/>
<sequence length="553" mass="62001">MLHARFPFLGPCMSKNPFLTRTFPIRMPDQTLINFSYVQKLDYSCLILTKIQCDVKQPSCANCNKKGLECSFLLLAPASQLSVFSSTSPKTPQAPTASPASTLEFEAPISPLRTPSHYSTPSEDLAVISTIPLIDNDPPWDSGSFSTSLVPFQQTNYPYFEFSHSFDFSQTTMPPTLRFNDAWKDTRTQLPTSLQEILNHYEYTTSLTLATDDPAKAAWQTYVPELARNHDFLVNCVLSVASLHLSRLHESKDEKTRMNAIAAARMNKALTRYRPELTNITQQNATALFASATLTAVYLFRTAALDIEVLRSSIPPGTSSPEQHTVDKILACALRPIWGLRGPLTVLMSAWTFVVGGKLQPVTARQWWPRHRVPATARAVAEDERLSRLEDLWMETDRRWGLEHAHLSAALNFLRDAYALVSQLTRTEKYSPMTAVPYSVDDETVGVLADRGAIFVWMTRISREFIQLVEARDRDALVVFAYYAVLPGRVRNVWWLEGLGADMVTAVAMALGRENWGLVAWPASVVGVDLENLFGARKDRLEGMPEEMGMEVI</sequence>
<evidence type="ECO:0000313" key="3">
    <source>
        <dbReference type="EMBL" id="KAF2832886.1"/>
    </source>
</evidence>
<feature type="domain" description="Zn(2)-C6 fungal-type" evidence="2">
    <location>
        <begin position="39"/>
        <end position="81"/>
    </location>
</feature>
<proteinExistence type="predicted"/>
<reference evidence="3" key="1">
    <citation type="journal article" date="2020" name="Stud. Mycol.">
        <title>101 Dothideomycetes genomes: a test case for predicting lifestyles and emergence of pathogens.</title>
        <authorList>
            <person name="Haridas S."/>
            <person name="Albert R."/>
            <person name="Binder M."/>
            <person name="Bloem J."/>
            <person name="Labutti K."/>
            <person name="Salamov A."/>
            <person name="Andreopoulos B."/>
            <person name="Baker S."/>
            <person name="Barry K."/>
            <person name="Bills G."/>
            <person name="Bluhm B."/>
            <person name="Cannon C."/>
            <person name="Castanera R."/>
            <person name="Culley D."/>
            <person name="Daum C."/>
            <person name="Ezra D."/>
            <person name="Gonzalez J."/>
            <person name="Henrissat B."/>
            <person name="Kuo A."/>
            <person name="Liang C."/>
            <person name="Lipzen A."/>
            <person name="Lutzoni F."/>
            <person name="Magnuson J."/>
            <person name="Mondo S."/>
            <person name="Nolan M."/>
            <person name="Ohm R."/>
            <person name="Pangilinan J."/>
            <person name="Park H.-J."/>
            <person name="Ramirez L."/>
            <person name="Alfaro M."/>
            <person name="Sun H."/>
            <person name="Tritt A."/>
            <person name="Yoshinaga Y."/>
            <person name="Zwiers L.-H."/>
            <person name="Turgeon B."/>
            <person name="Goodwin S."/>
            <person name="Spatafora J."/>
            <person name="Crous P."/>
            <person name="Grigoriev I."/>
        </authorList>
    </citation>
    <scope>NUCLEOTIDE SEQUENCE</scope>
    <source>
        <strain evidence="3">CBS 113818</strain>
    </source>
</reference>
<accession>A0A6A7AI26</accession>
<dbReference type="PANTHER" id="PTHR47657:SF7">
    <property type="entry name" value="STEROL REGULATORY ELEMENT-BINDING PROTEIN ECM22"/>
    <property type="match status" value="1"/>
</dbReference>
<dbReference type="SMART" id="SM00066">
    <property type="entry name" value="GAL4"/>
    <property type="match status" value="1"/>
</dbReference>
<dbReference type="Pfam" id="PF11951">
    <property type="entry name" value="Fungal_trans_2"/>
    <property type="match status" value="1"/>
</dbReference>
<dbReference type="AlphaFoldDB" id="A0A6A7AI26"/>
<dbReference type="Pfam" id="PF00172">
    <property type="entry name" value="Zn_clus"/>
    <property type="match status" value="1"/>
</dbReference>